<dbReference type="OMA" id="YPASICQ"/>
<reference evidence="1" key="3">
    <citation type="submission" date="2025-09" db="UniProtKB">
        <authorList>
            <consortium name="Ensembl"/>
        </authorList>
    </citation>
    <scope>IDENTIFICATION</scope>
</reference>
<dbReference type="Proteomes" id="UP000002280">
    <property type="component" value="Chromosome 1"/>
</dbReference>
<reference evidence="1 2" key="1">
    <citation type="journal article" date="2007" name="Nature">
        <title>Genome of the marsupial Monodelphis domestica reveals innovation in non-coding sequences.</title>
        <authorList>
            <person name="Mikkelsen T.S."/>
            <person name="Wakefield M.J."/>
            <person name="Aken B."/>
            <person name="Amemiya C.T."/>
            <person name="Chang J.L."/>
            <person name="Duke S."/>
            <person name="Garber M."/>
            <person name="Gentles A.J."/>
            <person name="Goodstadt L."/>
            <person name="Heger A."/>
            <person name="Jurka J."/>
            <person name="Kamal M."/>
            <person name="Mauceli E."/>
            <person name="Searle S.M."/>
            <person name="Sharpe T."/>
            <person name="Baker M.L."/>
            <person name="Batzer M.A."/>
            <person name="Benos P.V."/>
            <person name="Belov K."/>
            <person name="Clamp M."/>
            <person name="Cook A."/>
            <person name="Cuff J."/>
            <person name="Das R."/>
            <person name="Davidow L."/>
            <person name="Deakin J.E."/>
            <person name="Fazzari M.J."/>
            <person name="Glass J.L."/>
            <person name="Grabherr M."/>
            <person name="Greally J.M."/>
            <person name="Gu W."/>
            <person name="Hore T.A."/>
            <person name="Huttley G.A."/>
            <person name="Kleber M."/>
            <person name="Jirtle R.L."/>
            <person name="Koina E."/>
            <person name="Lee J.T."/>
            <person name="Mahony S."/>
            <person name="Marra M.A."/>
            <person name="Miller R.D."/>
            <person name="Nicholls R.D."/>
            <person name="Oda M."/>
            <person name="Papenfuss A.T."/>
            <person name="Parra Z.E."/>
            <person name="Pollock D.D."/>
            <person name="Ray D.A."/>
            <person name="Schein J.E."/>
            <person name="Speed T.P."/>
            <person name="Thompson K."/>
            <person name="VandeBerg J.L."/>
            <person name="Wade C.M."/>
            <person name="Walker J.A."/>
            <person name="Waters P.D."/>
            <person name="Webber C."/>
            <person name="Weidman J.R."/>
            <person name="Xie X."/>
            <person name="Zody M.C."/>
            <person name="Baldwin J."/>
            <person name="Abdouelleil A."/>
            <person name="Abdulkadir J."/>
            <person name="Abebe A."/>
            <person name="Abera B."/>
            <person name="Abreu J."/>
            <person name="Acer S.C."/>
            <person name="Aftuck L."/>
            <person name="Alexander A."/>
            <person name="An P."/>
            <person name="Anderson E."/>
            <person name="Anderson S."/>
            <person name="Arachi H."/>
            <person name="Azer M."/>
            <person name="Bachantsang P."/>
            <person name="Barry A."/>
            <person name="Bayul T."/>
            <person name="Berlin A."/>
            <person name="Bessette D."/>
            <person name="Bloom T."/>
            <person name="Bloom T."/>
            <person name="Boguslavskiy L."/>
            <person name="Bonnet C."/>
            <person name="Boukhgalter B."/>
            <person name="Bourzgui I."/>
            <person name="Brown A."/>
            <person name="Cahill P."/>
            <person name="Channer S."/>
            <person name="Cheshatsang Y."/>
            <person name="Chuda L."/>
            <person name="Citroen M."/>
            <person name="Collymore A."/>
            <person name="Cooke P."/>
            <person name="Costello M."/>
            <person name="D'Aco K."/>
            <person name="Daza R."/>
            <person name="De Haan G."/>
            <person name="DeGray S."/>
            <person name="DeMaso C."/>
            <person name="Dhargay N."/>
            <person name="Dooley K."/>
            <person name="Dooley E."/>
            <person name="Doricent M."/>
            <person name="Dorje P."/>
            <person name="Dorjee K."/>
            <person name="Dupes A."/>
            <person name="Elong R."/>
            <person name="Falk J."/>
            <person name="Farina A."/>
            <person name="Faro S."/>
            <person name="Ferguson D."/>
            <person name="Fisher S."/>
            <person name="Foley C.D."/>
            <person name="Franke A."/>
            <person name="Friedrich D."/>
            <person name="Gadbois L."/>
            <person name="Gearin G."/>
            <person name="Gearin C.R."/>
            <person name="Giannoukos G."/>
            <person name="Goode T."/>
            <person name="Graham J."/>
            <person name="Grandbois E."/>
            <person name="Grewal S."/>
            <person name="Gyaltsen K."/>
            <person name="Hafez N."/>
            <person name="Hagos B."/>
            <person name="Hall J."/>
            <person name="Henson C."/>
            <person name="Hollinger A."/>
            <person name="Honan T."/>
            <person name="Huard M.D."/>
            <person name="Hughes L."/>
            <person name="Hurhula B."/>
            <person name="Husby M.E."/>
            <person name="Kamat A."/>
            <person name="Kanga B."/>
            <person name="Kashin S."/>
            <person name="Khazanovich D."/>
            <person name="Kisner P."/>
            <person name="Lance K."/>
            <person name="Lara M."/>
            <person name="Lee W."/>
            <person name="Lennon N."/>
            <person name="Letendre F."/>
            <person name="LeVine R."/>
            <person name="Lipovsky A."/>
            <person name="Liu X."/>
            <person name="Liu J."/>
            <person name="Liu S."/>
            <person name="Lokyitsang T."/>
            <person name="Lokyitsang Y."/>
            <person name="Lubonja R."/>
            <person name="Lui A."/>
            <person name="MacDonald P."/>
            <person name="Magnisalis V."/>
            <person name="Maru K."/>
            <person name="Matthews C."/>
            <person name="McCusker W."/>
            <person name="McDonough S."/>
            <person name="Mehta T."/>
            <person name="Meldrim J."/>
            <person name="Meneus L."/>
            <person name="Mihai O."/>
            <person name="Mihalev A."/>
            <person name="Mihova T."/>
            <person name="Mittelman R."/>
            <person name="Mlenga V."/>
            <person name="Montmayeur A."/>
            <person name="Mulrain L."/>
            <person name="Navidi A."/>
            <person name="Naylor J."/>
            <person name="Negash T."/>
            <person name="Nguyen T."/>
            <person name="Nguyen N."/>
            <person name="Nicol R."/>
            <person name="Norbu C."/>
            <person name="Norbu N."/>
            <person name="Novod N."/>
            <person name="O'Neill B."/>
            <person name="Osman S."/>
            <person name="Markiewicz E."/>
            <person name="Oyono O.L."/>
            <person name="Patti C."/>
            <person name="Phunkhang P."/>
            <person name="Pierre F."/>
            <person name="Priest M."/>
            <person name="Raghuraman S."/>
            <person name="Rege F."/>
            <person name="Reyes R."/>
            <person name="Rise C."/>
            <person name="Rogov P."/>
            <person name="Ross K."/>
            <person name="Ryan E."/>
            <person name="Settipalli S."/>
            <person name="Shea T."/>
            <person name="Sherpa N."/>
            <person name="Shi L."/>
            <person name="Shih D."/>
            <person name="Sparrow T."/>
            <person name="Spaulding J."/>
            <person name="Stalker J."/>
            <person name="Stange-Thomann N."/>
            <person name="Stavropoulos S."/>
            <person name="Stone C."/>
            <person name="Strader C."/>
            <person name="Tesfaye S."/>
            <person name="Thomson T."/>
            <person name="Thoulutsang Y."/>
            <person name="Thoulutsang D."/>
            <person name="Topham K."/>
            <person name="Topping I."/>
            <person name="Tsamla T."/>
            <person name="Vassiliev H."/>
            <person name="Vo A."/>
            <person name="Wangchuk T."/>
            <person name="Wangdi T."/>
            <person name="Weiand M."/>
            <person name="Wilkinson J."/>
            <person name="Wilson A."/>
            <person name="Yadav S."/>
            <person name="Young G."/>
            <person name="Yu Q."/>
            <person name="Zembek L."/>
            <person name="Zhong D."/>
            <person name="Zimmer A."/>
            <person name="Zwirko Z."/>
            <person name="Jaffe D.B."/>
            <person name="Alvarez P."/>
            <person name="Brockman W."/>
            <person name="Butler J."/>
            <person name="Chin C."/>
            <person name="Gnerre S."/>
            <person name="MacCallum I."/>
            <person name="Graves J.A."/>
            <person name="Ponting C.P."/>
            <person name="Breen M."/>
            <person name="Samollow P.B."/>
            <person name="Lander E.S."/>
            <person name="Lindblad-Toh K."/>
        </authorList>
    </citation>
    <scope>NUCLEOTIDE SEQUENCE [LARGE SCALE GENOMIC DNA]</scope>
</reference>
<dbReference type="AlphaFoldDB" id="A0A5F8G262"/>
<protein>
    <submittedName>
        <fullName evidence="1">Uncharacterized protein</fullName>
    </submittedName>
</protein>
<dbReference type="Bgee" id="ENSMODG00000045541">
    <property type="expression patterns" value="Expressed in blood and 12 other cell types or tissues"/>
</dbReference>
<reference evidence="1" key="2">
    <citation type="submission" date="2025-08" db="UniProtKB">
        <authorList>
            <consortium name="Ensembl"/>
        </authorList>
    </citation>
    <scope>IDENTIFICATION</scope>
</reference>
<accession>A0A5F8G262</accession>
<organism evidence="1 2">
    <name type="scientific">Monodelphis domestica</name>
    <name type="common">Gray short-tailed opossum</name>
    <dbReference type="NCBI Taxonomy" id="13616"/>
    <lineage>
        <taxon>Eukaryota</taxon>
        <taxon>Metazoa</taxon>
        <taxon>Chordata</taxon>
        <taxon>Craniata</taxon>
        <taxon>Vertebrata</taxon>
        <taxon>Euteleostomi</taxon>
        <taxon>Mammalia</taxon>
        <taxon>Metatheria</taxon>
        <taxon>Didelphimorphia</taxon>
        <taxon>Didelphidae</taxon>
        <taxon>Monodelphis</taxon>
    </lineage>
</organism>
<name>A0A5F8G262_MONDO</name>
<proteinExistence type="predicted"/>
<sequence length="78" mass="8585">MAENLTDTAPVGPHLIPDENEFPFGYPASICQGTPEPKYLCCGCHNVLKKNPICSRCQEENPQTVGDESFLSEEKVCL</sequence>
<evidence type="ECO:0000313" key="1">
    <source>
        <dbReference type="Ensembl" id="ENSMODP00000041525.1"/>
    </source>
</evidence>
<dbReference type="InParanoid" id="A0A5F8G262"/>
<keyword evidence="2" id="KW-1185">Reference proteome</keyword>
<evidence type="ECO:0000313" key="2">
    <source>
        <dbReference type="Proteomes" id="UP000002280"/>
    </source>
</evidence>
<dbReference type="Ensembl" id="ENSMODT00000076317.1">
    <property type="protein sequence ID" value="ENSMODP00000041525.1"/>
    <property type="gene ID" value="ENSMODG00000045541.1"/>
</dbReference>
<dbReference type="STRING" id="13616.ENSMODP00000041525"/>